<dbReference type="GO" id="GO:0030288">
    <property type="term" value="C:outer membrane-bounded periplasmic space"/>
    <property type="evidence" value="ECO:0007669"/>
    <property type="project" value="TreeGrafter"/>
</dbReference>
<organism evidence="4 5">
    <name type="scientific">Vallitalea pronyensis</name>
    <dbReference type="NCBI Taxonomy" id="1348613"/>
    <lineage>
        <taxon>Bacteria</taxon>
        <taxon>Bacillati</taxon>
        <taxon>Bacillota</taxon>
        <taxon>Clostridia</taxon>
        <taxon>Lachnospirales</taxon>
        <taxon>Vallitaleaceae</taxon>
        <taxon>Vallitalea</taxon>
    </lineage>
</organism>
<dbReference type="PANTHER" id="PTHR30036">
    <property type="entry name" value="D-XYLOSE-BINDING PERIPLASMIC PROTEIN"/>
    <property type="match status" value="1"/>
</dbReference>
<dbReference type="Proteomes" id="UP000683246">
    <property type="component" value="Chromosome"/>
</dbReference>
<dbReference type="SUPFAM" id="SSF53822">
    <property type="entry name" value="Periplasmic binding protein-like I"/>
    <property type="match status" value="1"/>
</dbReference>
<dbReference type="InterPro" id="IPR025997">
    <property type="entry name" value="SBP_2_dom"/>
</dbReference>
<dbReference type="Pfam" id="PF13407">
    <property type="entry name" value="Peripla_BP_4"/>
    <property type="match status" value="1"/>
</dbReference>
<comment type="subcellular location">
    <subcellularLocation>
        <location evidence="1">Cell envelope</location>
    </subcellularLocation>
</comment>
<dbReference type="EMBL" id="CP058649">
    <property type="protein sequence ID" value="QUI22460.1"/>
    <property type="molecule type" value="Genomic_DNA"/>
</dbReference>
<evidence type="ECO:0000256" key="1">
    <source>
        <dbReference type="ARBA" id="ARBA00004196"/>
    </source>
</evidence>
<dbReference type="InterPro" id="IPR028082">
    <property type="entry name" value="Peripla_BP_I"/>
</dbReference>
<evidence type="ECO:0000256" key="2">
    <source>
        <dbReference type="ARBA" id="ARBA00007639"/>
    </source>
</evidence>
<evidence type="ECO:0000313" key="5">
    <source>
        <dbReference type="Proteomes" id="UP000683246"/>
    </source>
</evidence>
<dbReference type="AlphaFoldDB" id="A0A8J8MIV2"/>
<keyword evidence="5" id="KW-1185">Reference proteome</keyword>
<comment type="similarity">
    <text evidence="2">Belongs to the bacterial solute-binding protein 2 family.</text>
</comment>
<dbReference type="InterPro" id="IPR050555">
    <property type="entry name" value="Bact_Solute-Bind_Prot2"/>
</dbReference>
<dbReference type="PANTHER" id="PTHR30036:SF7">
    <property type="entry name" value="ABC TRANSPORTER PERIPLASMIC-BINDING PROTEIN YPHF"/>
    <property type="match status" value="1"/>
</dbReference>
<dbReference type="Gene3D" id="3.40.50.2300">
    <property type="match status" value="2"/>
</dbReference>
<evidence type="ECO:0000313" key="4">
    <source>
        <dbReference type="EMBL" id="QUI22460.1"/>
    </source>
</evidence>
<dbReference type="KEGG" id="vpy:HZI73_09160"/>
<name>A0A8J8MIV2_9FIRM</name>
<dbReference type="GO" id="GO:0030246">
    <property type="term" value="F:carbohydrate binding"/>
    <property type="evidence" value="ECO:0007669"/>
    <property type="project" value="TreeGrafter"/>
</dbReference>
<evidence type="ECO:0000259" key="3">
    <source>
        <dbReference type="Pfam" id="PF13407"/>
    </source>
</evidence>
<dbReference type="RefSeq" id="WP_212697946.1">
    <property type="nucleotide sequence ID" value="NZ_CP058649.1"/>
</dbReference>
<reference evidence="4" key="1">
    <citation type="submission" date="2020-07" db="EMBL/GenBank/DDBJ databases">
        <title>Vallitalea pronyensis genome.</title>
        <authorList>
            <person name="Postec A."/>
        </authorList>
    </citation>
    <scope>NUCLEOTIDE SEQUENCE</scope>
    <source>
        <strain evidence="4">FatNI3</strain>
    </source>
</reference>
<feature type="domain" description="Periplasmic binding protein" evidence="3">
    <location>
        <begin position="51"/>
        <end position="288"/>
    </location>
</feature>
<protein>
    <submittedName>
        <fullName evidence="4">Substrate-binding domain-containing protein</fullName>
    </submittedName>
</protein>
<proteinExistence type="inferred from homology"/>
<accession>A0A8J8MIV2</accession>
<gene>
    <name evidence="4" type="ORF">HZI73_09160</name>
</gene>
<dbReference type="PROSITE" id="PS51257">
    <property type="entry name" value="PROKAR_LIPOPROTEIN"/>
    <property type="match status" value="1"/>
</dbReference>
<sequence length="328" mass="35047">MKKIIPIIMLVSLIVSLVGCTTKETKNDQVAAEKHDEQLYIEVSALGNLDYFYDHKMGMEKVGEELGVRTEYVGPAEYDMNAMVAAFEQAISKKPNGIVVVGFEPSLNSIVNKAIAEGIPVVTVDADLPESNRLAFVGTGNINAGITGGNYLAEAIGEKGKVAIMTKPGQSNLEERVKGYETAFTNYPDIEVVQIVDTQSDPVVAAQAASALLQKYPDLKGIVCVEAAGGSGAATAVREAGVADQVKIIAMDRGNEVLEAIEEGVITASVAQQTALMPYYAVQILYNLNNSNVQITKDNAKANVLGIPANVDTGVIIVDQDNNEYFMR</sequence>